<feature type="compositionally biased region" description="Acidic residues" evidence="3">
    <location>
        <begin position="100"/>
        <end position="139"/>
    </location>
</feature>
<name>A0A9W7ZSB2_9FUNG</name>
<sequence length="509" mass="55595">MLGSNNENNMLLESLDALNSSNSNNNNNNKTTTDELQTPDNTNKQDKIDLNSMMVDDDDLSFAYLGEEFFNTVYNQDSKTKNKKTEGAGDDKYESNSSNDNDEDEEDNAGDEADDDDNDDDDDDEDEEGDEDEDEDDGAEEPKTRKSSLKKGSSTTKDNKANNNSTGDDEADDEEQKPYLPKLKTSIIQMVLNINSVLIKLCKEFQNSGLVDDPQYAIYQIRLQSNLVYLAAVADHYLVHPLKLQPSLLDPIPPLPSTVLPPNVNQNCSGETTTLLENGNSSAKSTTTSKAPISLSSTNLQSTSTTKSIPNNANIPTNTNITPPSNTNTTTTTTTTNKSNSDNNKVGKTEIHDQLRQARSIYDMYTKMYLPQQMELSKKAKQQLKEQEQAEYNLLEGKDKRQGVVNFLQSHRIDNYQPPRPSDLTNPKNYKPFPPFQLPKGVDLPSGYNKDQQVVGGSGGFKKETNNSNTNITATTASAGGVAIAMGSSSSNSNSGGGGGSTGIGEQQL</sequence>
<evidence type="ECO:0000259" key="4">
    <source>
        <dbReference type="Pfam" id="PF05030"/>
    </source>
</evidence>
<protein>
    <recommendedName>
        <fullName evidence="4">SS18 N-terminal domain-containing protein</fullName>
    </recommendedName>
</protein>
<keyword evidence="2" id="KW-0175">Coiled coil</keyword>
<feature type="coiled-coil region" evidence="2">
    <location>
        <begin position="370"/>
        <end position="398"/>
    </location>
</feature>
<evidence type="ECO:0000256" key="1">
    <source>
        <dbReference type="ARBA" id="ARBA00007945"/>
    </source>
</evidence>
<comment type="similarity">
    <text evidence="1">Belongs to the SS18 family.</text>
</comment>
<feature type="compositionally biased region" description="Low complexity" evidence="3">
    <location>
        <begin position="281"/>
        <end position="344"/>
    </location>
</feature>
<dbReference type="Pfam" id="PF05030">
    <property type="entry name" value="SSXT"/>
    <property type="match status" value="1"/>
</dbReference>
<feature type="region of interest" description="Disordered" evidence="3">
    <location>
        <begin position="485"/>
        <end position="509"/>
    </location>
</feature>
<feature type="compositionally biased region" description="Polar residues" evidence="3">
    <location>
        <begin position="30"/>
        <end position="42"/>
    </location>
</feature>
<feature type="region of interest" description="Disordered" evidence="3">
    <location>
        <begin position="78"/>
        <end position="176"/>
    </location>
</feature>
<feature type="compositionally biased region" description="Basic and acidic residues" evidence="3">
    <location>
        <begin position="78"/>
        <end position="94"/>
    </location>
</feature>
<dbReference type="Proteomes" id="UP001150538">
    <property type="component" value="Unassembled WGS sequence"/>
</dbReference>
<feature type="compositionally biased region" description="Low complexity" evidence="3">
    <location>
        <begin position="1"/>
        <end position="29"/>
    </location>
</feature>
<evidence type="ECO:0000313" key="5">
    <source>
        <dbReference type="EMBL" id="KAJ1911849.1"/>
    </source>
</evidence>
<proteinExistence type="inferred from homology"/>
<organism evidence="5 6">
    <name type="scientific">Mycoemilia scoparia</name>
    <dbReference type="NCBI Taxonomy" id="417184"/>
    <lineage>
        <taxon>Eukaryota</taxon>
        <taxon>Fungi</taxon>
        <taxon>Fungi incertae sedis</taxon>
        <taxon>Zoopagomycota</taxon>
        <taxon>Kickxellomycotina</taxon>
        <taxon>Kickxellomycetes</taxon>
        <taxon>Kickxellales</taxon>
        <taxon>Kickxellaceae</taxon>
        <taxon>Mycoemilia</taxon>
    </lineage>
</organism>
<dbReference type="EMBL" id="JANBPU010000402">
    <property type="protein sequence ID" value="KAJ1911849.1"/>
    <property type="molecule type" value="Genomic_DNA"/>
</dbReference>
<dbReference type="AlphaFoldDB" id="A0A9W7ZSB2"/>
<evidence type="ECO:0000256" key="2">
    <source>
        <dbReference type="SAM" id="Coils"/>
    </source>
</evidence>
<feature type="domain" description="SS18 N-terminal" evidence="4">
    <location>
        <begin position="183"/>
        <end position="237"/>
    </location>
</feature>
<keyword evidence="6" id="KW-1185">Reference proteome</keyword>
<feature type="region of interest" description="Disordered" evidence="3">
    <location>
        <begin position="274"/>
        <end position="350"/>
    </location>
</feature>
<accession>A0A9W7ZSB2</accession>
<comment type="caution">
    <text evidence="5">The sequence shown here is derived from an EMBL/GenBank/DDBJ whole genome shotgun (WGS) entry which is preliminary data.</text>
</comment>
<evidence type="ECO:0000256" key="3">
    <source>
        <dbReference type="SAM" id="MobiDB-lite"/>
    </source>
</evidence>
<dbReference type="InterPro" id="IPR007726">
    <property type="entry name" value="SS18_N"/>
</dbReference>
<feature type="region of interest" description="Disordered" evidence="3">
    <location>
        <begin position="1"/>
        <end position="49"/>
    </location>
</feature>
<gene>
    <name evidence="5" type="ORF">H4219_005808</name>
</gene>
<dbReference type="OrthoDB" id="2530523at2759"/>
<evidence type="ECO:0000313" key="6">
    <source>
        <dbReference type="Proteomes" id="UP001150538"/>
    </source>
</evidence>
<reference evidence="5" key="1">
    <citation type="submission" date="2022-07" db="EMBL/GenBank/DDBJ databases">
        <title>Phylogenomic reconstructions and comparative analyses of Kickxellomycotina fungi.</title>
        <authorList>
            <person name="Reynolds N.K."/>
            <person name="Stajich J.E."/>
            <person name="Barry K."/>
            <person name="Grigoriev I.V."/>
            <person name="Crous P."/>
            <person name="Smith M.E."/>
        </authorList>
    </citation>
    <scope>NUCLEOTIDE SEQUENCE</scope>
    <source>
        <strain evidence="5">NBRC 100468</strain>
    </source>
</reference>